<evidence type="ECO:0000256" key="2">
    <source>
        <dbReference type="ARBA" id="ARBA00022598"/>
    </source>
</evidence>
<name>A0ABT8IJT7_9BACL</name>
<dbReference type="PROSITE" id="PS00455">
    <property type="entry name" value="AMP_BINDING"/>
    <property type="match status" value="1"/>
</dbReference>
<dbReference type="InterPro" id="IPR042099">
    <property type="entry name" value="ANL_N_sf"/>
</dbReference>
<dbReference type="EMBL" id="JANRHH010000019">
    <property type="protein sequence ID" value="MDN4593055.1"/>
    <property type="molecule type" value="Genomic_DNA"/>
</dbReference>
<dbReference type="PANTHER" id="PTHR43201:SF5">
    <property type="entry name" value="MEDIUM-CHAIN ACYL-COA LIGASE ACSF2, MITOCHONDRIAL"/>
    <property type="match status" value="1"/>
</dbReference>
<comment type="similarity">
    <text evidence="1">Belongs to the ATP-dependent AMP-binding enzyme family.</text>
</comment>
<dbReference type="PANTHER" id="PTHR43201">
    <property type="entry name" value="ACYL-COA SYNTHETASE"/>
    <property type="match status" value="1"/>
</dbReference>
<reference evidence="5" key="1">
    <citation type="submission" date="2022-08" db="EMBL/GenBank/DDBJ databases">
        <title>Polycladomyces zharkentsis sp. nov., a novel thermophilic CMC and starch-degrading bacterium isolated from a geothermal spring in Kazakhstan.</title>
        <authorList>
            <person name="Mashzhan A."/>
            <person name="Kistaubaeva A."/>
            <person name="Javier-Lopez R."/>
            <person name="Birkeland N.-K."/>
        </authorList>
    </citation>
    <scope>NUCLEOTIDE SEQUENCE</scope>
    <source>
        <strain evidence="5">KSR 13</strain>
    </source>
</reference>
<dbReference type="InterPro" id="IPR000873">
    <property type="entry name" value="AMP-dep_synth/lig_dom"/>
</dbReference>
<gene>
    <name evidence="5" type="ORF">NWF35_03920</name>
</gene>
<keyword evidence="6" id="KW-1185">Reference proteome</keyword>
<dbReference type="InterPro" id="IPR020845">
    <property type="entry name" value="AMP-binding_CS"/>
</dbReference>
<evidence type="ECO:0000313" key="5">
    <source>
        <dbReference type="EMBL" id="MDN4593055.1"/>
    </source>
</evidence>
<dbReference type="SUPFAM" id="SSF56801">
    <property type="entry name" value="Acetyl-CoA synthetase-like"/>
    <property type="match status" value="1"/>
</dbReference>
<organism evidence="5 6">
    <name type="scientific">Polycladomyces subterraneus</name>
    <dbReference type="NCBI Taxonomy" id="1016997"/>
    <lineage>
        <taxon>Bacteria</taxon>
        <taxon>Bacillati</taxon>
        <taxon>Bacillota</taxon>
        <taxon>Bacilli</taxon>
        <taxon>Bacillales</taxon>
        <taxon>Thermoactinomycetaceae</taxon>
        <taxon>Polycladomyces</taxon>
    </lineage>
</organism>
<dbReference type="Pfam" id="PF00501">
    <property type="entry name" value="AMP-binding"/>
    <property type="match status" value="1"/>
</dbReference>
<sequence>MNVAAGIRRAVKAFSNQTALRMENEQITYAGLEERANAVAAYLRSKGFREGDKLGVYLPNCPDYLILLYATWILGGVAVPLNYRFHGKSLRFVLEDAEIKWLVTTEGDITRLKGLTDALRLLLLEKDLTHIYRQSAEEIPICPKRDDEDAMLMYTSGTTGLPKGVRQTHRNNSSSVEMVIDAWDLTHKDHLLLPIPMFHVGGLQCSTLPTLFTGGTISFLPKWDAKAWLVASRNEKVTWSGLVTTMLVDVANYLKAHPEEKEPLSSYRFIVFGGSATPMEIISFLERELGTPLIELYGQTETTGLSITYCTGEKTLPGFMGRAMEQVIQAKVITPGEEHVILPGMDETGFLYVKGDTVTPGYWKREDLNEKRLKDGWLKTGDLVQWDKNRYFRYVDRLDDMIISGGENVYPKEVENVLSQHPKVLEVAVIGTPHPRWVQQVTAVIVPGGVGVTVEEIQRFCHDRLPGYKCPKRIELLKALPRTGSGKVDKRRLKEMFKEDKDRRFSHI</sequence>
<dbReference type="InterPro" id="IPR045851">
    <property type="entry name" value="AMP-bd_C_sf"/>
</dbReference>
<comment type="caution">
    <text evidence="5">The sequence shown here is derived from an EMBL/GenBank/DDBJ whole genome shotgun (WGS) entry which is preliminary data.</text>
</comment>
<dbReference type="Gene3D" id="3.40.50.12780">
    <property type="entry name" value="N-terminal domain of ligase-like"/>
    <property type="match status" value="1"/>
</dbReference>
<evidence type="ECO:0000256" key="1">
    <source>
        <dbReference type="ARBA" id="ARBA00006432"/>
    </source>
</evidence>
<protein>
    <submittedName>
        <fullName evidence="5">Acyl--CoA ligase</fullName>
    </submittedName>
</protein>
<proteinExistence type="inferred from homology"/>
<evidence type="ECO:0000259" key="4">
    <source>
        <dbReference type="Pfam" id="PF13193"/>
    </source>
</evidence>
<dbReference type="InterPro" id="IPR025110">
    <property type="entry name" value="AMP-bd_C"/>
</dbReference>
<evidence type="ECO:0000259" key="3">
    <source>
        <dbReference type="Pfam" id="PF00501"/>
    </source>
</evidence>
<dbReference type="RefSeq" id="WP_301237769.1">
    <property type="nucleotide sequence ID" value="NZ_JANRHH010000019.1"/>
</dbReference>
<dbReference type="Gene3D" id="3.30.300.30">
    <property type="match status" value="1"/>
</dbReference>
<feature type="domain" description="AMP-dependent synthetase/ligase" evidence="3">
    <location>
        <begin position="8"/>
        <end position="363"/>
    </location>
</feature>
<dbReference type="Pfam" id="PF13193">
    <property type="entry name" value="AMP-binding_C"/>
    <property type="match status" value="1"/>
</dbReference>
<keyword evidence="2 5" id="KW-0436">Ligase</keyword>
<evidence type="ECO:0000313" key="6">
    <source>
        <dbReference type="Proteomes" id="UP001174196"/>
    </source>
</evidence>
<dbReference type="GO" id="GO:0016874">
    <property type="term" value="F:ligase activity"/>
    <property type="evidence" value="ECO:0007669"/>
    <property type="project" value="UniProtKB-KW"/>
</dbReference>
<feature type="domain" description="AMP-binding enzyme C-terminal" evidence="4">
    <location>
        <begin position="413"/>
        <end position="487"/>
    </location>
</feature>
<accession>A0ABT8IJT7</accession>
<dbReference type="Proteomes" id="UP001174196">
    <property type="component" value="Unassembled WGS sequence"/>
</dbReference>